<dbReference type="Pfam" id="PF00023">
    <property type="entry name" value="Ank"/>
    <property type="match status" value="2"/>
</dbReference>
<comment type="caution">
    <text evidence="4">The sequence shown here is derived from an EMBL/GenBank/DDBJ whole genome shotgun (WGS) entry which is preliminary data.</text>
</comment>
<dbReference type="AlphaFoldDB" id="A0AA39T0K4"/>
<organism evidence="4 5">
    <name type="scientific">Bombardia bombarda</name>
    <dbReference type="NCBI Taxonomy" id="252184"/>
    <lineage>
        <taxon>Eukaryota</taxon>
        <taxon>Fungi</taxon>
        <taxon>Dikarya</taxon>
        <taxon>Ascomycota</taxon>
        <taxon>Pezizomycotina</taxon>
        <taxon>Sordariomycetes</taxon>
        <taxon>Sordariomycetidae</taxon>
        <taxon>Sordariales</taxon>
        <taxon>Lasiosphaeriaceae</taxon>
        <taxon>Bombardia</taxon>
    </lineage>
</organism>
<dbReference type="SUPFAM" id="SSF48403">
    <property type="entry name" value="Ankyrin repeat"/>
    <property type="match status" value="1"/>
</dbReference>
<evidence type="ECO:0000313" key="4">
    <source>
        <dbReference type="EMBL" id="KAK0609541.1"/>
    </source>
</evidence>
<reference evidence="4" key="1">
    <citation type="submission" date="2023-06" db="EMBL/GenBank/DDBJ databases">
        <title>Genome-scale phylogeny and comparative genomics of the fungal order Sordariales.</title>
        <authorList>
            <consortium name="Lawrence Berkeley National Laboratory"/>
            <person name="Hensen N."/>
            <person name="Bonometti L."/>
            <person name="Westerberg I."/>
            <person name="Brannstrom I.O."/>
            <person name="Guillou S."/>
            <person name="Cros-Aarteil S."/>
            <person name="Calhoun S."/>
            <person name="Haridas S."/>
            <person name="Kuo A."/>
            <person name="Mondo S."/>
            <person name="Pangilinan J."/>
            <person name="Riley R."/>
            <person name="LaButti K."/>
            <person name="Andreopoulos B."/>
            <person name="Lipzen A."/>
            <person name="Chen C."/>
            <person name="Yanf M."/>
            <person name="Daum C."/>
            <person name="Ng V."/>
            <person name="Clum A."/>
            <person name="Steindorff A."/>
            <person name="Ohm R."/>
            <person name="Martin F."/>
            <person name="Silar P."/>
            <person name="Natvig D."/>
            <person name="Lalanne C."/>
            <person name="Gautier V."/>
            <person name="Ament-velasquez S.L."/>
            <person name="Kruys A."/>
            <person name="Hutchinson M.I."/>
            <person name="Powell A.J."/>
            <person name="Barry K."/>
            <person name="Miller A.N."/>
            <person name="Grigoriev I.V."/>
            <person name="Debuchy R."/>
            <person name="Gladieux P."/>
            <person name="Thoren M.H."/>
            <person name="Johannesson H."/>
        </authorList>
    </citation>
    <scope>NUCLEOTIDE SEQUENCE</scope>
    <source>
        <strain evidence="4">SMH3391-2</strain>
    </source>
</reference>
<dbReference type="SMART" id="SM00248">
    <property type="entry name" value="ANK"/>
    <property type="match status" value="5"/>
</dbReference>
<evidence type="ECO:0000256" key="1">
    <source>
        <dbReference type="ARBA" id="ARBA00022737"/>
    </source>
</evidence>
<dbReference type="InterPro" id="IPR002110">
    <property type="entry name" value="Ankyrin_rpt"/>
</dbReference>
<dbReference type="PROSITE" id="PS50297">
    <property type="entry name" value="ANK_REP_REGION"/>
    <property type="match status" value="1"/>
</dbReference>
<sequence length="645" mass="72026">MTAPPTSASTPEAACLTNLPAELILCISDLLSDLDLLRLIEATPRMIVDKMQPRLDAYLQSDPVFLFMVSYLGLTYGADCLLRSEADQNNLTQSWPVHTPVSPNWDAARVWKKFSDGSQPETFLHYKRLYPLHVAVIGGNLNTVKLLIGRGASLELHCQRHRLSILPEGPLRRIQTLCRGTRNTDVCTTPLYVAVRHGRVDIASFLLGSGVPHDFCPSHKAVSLLHTAATLPGQNGLDMIKCLLGTGLFDIAAPNSAGLPPIWLAYLNENWEAFYYLLSVGADVNHDIEEGFTLLVHAIMLGRFDEAERLVKAGASLDVAFGKVPPDLSRAPWSWYYGFQPDPKRFSRMRGLRPLEIACYLAATEHFPWEYIPGSPRHQKTTAPGRKRRKVLEATRVSSTTHTMAVAEFLTSVVKSNNIDVNEPGETGVTLLTSLFEPPEYLFTYQRPWNIVYHRCHNQNRALLIDTLFNLGASPLVKDRKGHDLMELALASRDFVACHAIAERCSTIDTAPDENSEEEVMARTTFIKYMGTVDEFMQIFTTPEDRPEDCPQWQSACRAGLETFLTLKCLTRQGLAAHPLIESLLLGAYQDCDSRTLSAFILSLDLTSDVHVRFRCLLSTPASADTNRRIPGGQDLCRICDRVWM</sequence>
<dbReference type="InterPro" id="IPR036770">
    <property type="entry name" value="Ankyrin_rpt-contain_sf"/>
</dbReference>
<dbReference type="EMBL" id="JAULSR010000013">
    <property type="protein sequence ID" value="KAK0609541.1"/>
    <property type="molecule type" value="Genomic_DNA"/>
</dbReference>
<evidence type="ECO:0000256" key="3">
    <source>
        <dbReference type="PROSITE-ProRule" id="PRU00023"/>
    </source>
</evidence>
<accession>A0AA39T0K4</accession>
<name>A0AA39T0K4_9PEZI</name>
<dbReference type="PANTHER" id="PTHR24198">
    <property type="entry name" value="ANKYRIN REPEAT AND PROTEIN KINASE DOMAIN-CONTAINING PROTEIN"/>
    <property type="match status" value="1"/>
</dbReference>
<feature type="repeat" description="ANK" evidence="3">
    <location>
        <begin position="127"/>
        <end position="159"/>
    </location>
</feature>
<proteinExistence type="predicted"/>
<dbReference type="PANTHER" id="PTHR24198:SF165">
    <property type="entry name" value="ANKYRIN REPEAT-CONTAINING PROTEIN-RELATED"/>
    <property type="match status" value="1"/>
</dbReference>
<evidence type="ECO:0000313" key="5">
    <source>
        <dbReference type="Proteomes" id="UP001174934"/>
    </source>
</evidence>
<keyword evidence="2 3" id="KW-0040">ANK repeat</keyword>
<dbReference type="Gene3D" id="1.25.40.20">
    <property type="entry name" value="Ankyrin repeat-containing domain"/>
    <property type="match status" value="1"/>
</dbReference>
<protein>
    <submittedName>
        <fullName evidence="4">Ankyrin repeat-containing domain protein</fullName>
    </submittedName>
</protein>
<gene>
    <name evidence="4" type="ORF">B0T17DRAFT_512640</name>
</gene>
<dbReference type="Proteomes" id="UP001174934">
    <property type="component" value="Unassembled WGS sequence"/>
</dbReference>
<keyword evidence="1" id="KW-0677">Repeat</keyword>
<evidence type="ECO:0000256" key="2">
    <source>
        <dbReference type="ARBA" id="ARBA00023043"/>
    </source>
</evidence>
<dbReference type="PROSITE" id="PS50088">
    <property type="entry name" value="ANK_REPEAT"/>
    <property type="match status" value="1"/>
</dbReference>
<keyword evidence="5" id="KW-1185">Reference proteome</keyword>